<proteinExistence type="inferred from homology"/>
<keyword evidence="16" id="KW-1185">Reference proteome</keyword>
<dbReference type="FunFam" id="3.20.20.70:FF:000009">
    <property type="entry name" value="1-(5-phosphoribosyl)-5-[(5-phosphoribosylamino)methylideneamino] imidazole-4-carboxamide isomerase"/>
    <property type="match status" value="1"/>
</dbReference>
<evidence type="ECO:0000256" key="1">
    <source>
        <dbReference type="ARBA" id="ARBA00000901"/>
    </source>
</evidence>
<evidence type="ECO:0000256" key="8">
    <source>
        <dbReference type="ARBA" id="ARBA00022605"/>
    </source>
</evidence>
<reference evidence="15 16" key="1">
    <citation type="submission" date="2013-08" db="EMBL/GenBank/DDBJ databases">
        <title>Genome of Pontibacillus chungwhensis.</title>
        <authorList>
            <person name="Wang Q."/>
            <person name="Wang G."/>
        </authorList>
    </citation>
    <scope>NUCLEOTIDE SEQUENCE [LARGE SCALE GENOMIC DNA]</scope>
    <source>
        <strain evidence="15 16">BH030062</strain>
    </source>
</reference>
<name>A0A0A2UUC6_9BACI</name>
<dbReference type="Gene3D" id="3.20.20.70">
    <property type="entry name" value="Aldolase class I"/>
    <property type="match status" value="1"/>
</dbReference>
<dbReference type="HAMAP" id="MF_01014">
    <property type="entry name" value="HisA"/>
    <property type="match status" value="1"/>
</dbReference>
<dbReference type="InterPro" id="IPR006062">
    <property type="entry name" value="His_biosynth"/>
</dbReference>
<sequence length="244" mass="26652">MSQFTIYPAIDMKNGKCVRLEQGDFDKETIYGDSPFDVAKGFLDQGAEWIHMVDLDGAKEGKRINAEHILRVVDELSVKVQMGGGIRNKEDAAYYLDRGVDRVIIGSLAISNPELTKELVAEYGSKIAIGLDARDGYVATDGWLTKSDQTAIEVGQYFAEAGVETFIYTDISKDGMMSGPSTDQIVELAKQTGKEVIASGGVRNIEDLISLKKYSDQNVGGAIVGKAIYTKELPLREALTEVNQ</sequence>
<organism evidence="15 16">
    <name type="scientific">Pontibacillus chungwhensis BH030062</name>
    <dbReference type="NCBI Taxonomy" id="1385513"/>
    <lineage>
        <taxon>Bacteria</taxon>
        <taxon>Bacillati</taxon>
        <taxon>Bacillota</taxon>
        <taxon>Bacilli</taxon>
        <taxon>Bacillales</taxon>
        <taxon>Bacillaceae</taxon>
        <taxon>Pontibacillus</taxon>
    </lineage>
</organism>
<evidence type="ECO:0000256" key="5">
    <source>
        <dbReference type="ARBA" id="ARBA00012550"/>
    </source>
</evidence>
<evidence type="ECO:0000313" key="15">
    <source>
        <dbReference type="EMBL" id="KGP91539.1"/>
    </source>
</evidence>
<dbReference type="GO" id="GO:0000162">
    <property type="term" value="P:L-tryptophan biosynthetic process"/>
    <property type="evidence" value="ECO:0007669"/>
    <property type="project" value="TreeGrafter"/>
</dbReference>
<keyword evidence="8 12" id="KW-0028">Amino-acid biosynthesis</keyword>
<dbReference type="AlphaFoldDB" id="A0A0A2UUC6"/>
<dbReference type="GO" id="GO:0005737">
    <property type="term" value="C:cytoplasm"/>
    <property type="evidence" value="ECO:0007669"/>
    <property type="project" value="UniProtKB-SubCell"/>
</dbReference>
<dbReference type="InterPro" id="IPR006063">
    <property type="entry name" value="HisA_bact_arch"/>
</dbReference>
<keyword evidence="9 12" id="KW-0368">Histidine biosynthesis</keyword>
<dbReference type="EC" id="5.3.1.16" evidence="5 12"/>
<dbReference type="InterPro" id="IPR044524">
    <property type="entry name" value="Isoase_HisA-like"/>
</dbReference>
<dbReference type="NCBIfam" id="TIGR00007">
    <property type="entry name" value="1-(5-phosphoribosyl)-5-[(5-phosphoribosylamino)methylideneamino]imidazole-4-carboxamide isomerase"/>
    <property type="match status" value="1"/>
</dbReference>
<dbReference type="Proteomes" id="UP000030153">
    <property type="component" value="Unassembled WGS sequence"/>
</dbReference>
<dbReference type="GO" id="GO:0000105">
    <property type="term" value="P:L-histidine biosynthetic process"/>
    <property type="evidence" value="ECO:0007669"/>
    <property type="project" value="UniProtKB-UniRule"/>
</dbReference>
<dbReference type="RefSeq" id="WP_036782258.1">
    <property type="nucleotide sequence ID" value="NZ_AVBG01000005.1"/>
</dbReference>
<dbReference type="PANTHER" id="PTHR43090">
    <property type="entry name" value="1-(5-PHOSPHORIBOSYL)-5-[(5-PHOSPHORIBOSYLAMINO)METHYLIDENEAMINO] IMIDAZOLE-4-CARBOXAMIDE ISOMERASE"/>
    <property type="match status" value="1"/>
</dbReference>
<dbReference type="UniPathway" id="UPA00031">
    <property type="reaction ID" value="UER00009"/>
</dbReference>
<dbReference type="EMBL" id="AVBG01000005">
    <property type="protein sequence ID" value="KGP91539.1"/>
    <property type="molecule type" value="Genomic_DNA"/>
</dbReference>
<keyword evidence="7 12" id="KW-0963">Cytoplasm</keyword>
<evidence type="ECO:0000256" key="9">
    <source>
        <dbReference type="ARBA" id="ARBA00023102"/>
    </source>
</evidence>
<comment type="catalytic activity">
    <reaction evidence="1 12 14">
        <text>1-(5-phospho-beta-D-ribosyl)-5-[(5-phospho-beta-D-ribosylamino)methylideneamino]imidazole-4-carboxamide = 5-[(5-phospho-1-deoxy-D-ribulos-1-ylimino)methylamino]-1-(5-phospho-beta-D-ribosyl)imidazole-4-carboxamide</text>
        <dbReference type="Rhea" id="RHEA:15469"/>
        <dbReference type="ChEBI" id="CHEBI:58435"/>
        <dbReference type="ChEBI" id="CHEBI:58525"/>
        <dbReference type="EC" id="5.3.1.16"/>
    </reaction>
</comment>
<protein>
    <recommendedName>
        <fullName evidence="6 12">1-(5-phosphoribosyl)-5-[(5-phosphoribosylamino)methylideneamino] imidazole-4-carboxamide isomerase</fullName>
        <ecNumber evidence="5 12">5.3.1.16</ecNumber>
    </recommendedName>
    <alternativeName>
        <fullName evidence="11 12">Phosphoribosylformimino-5-aminoimidazole carboxamide ribotide isomerase</fullName>
    </alternativeName>
</protein>
<dbReference type="InterPro" id="IPR023016">
    <property type="entry name" value="HisA/PriA"/>
</dbReference>
<evidence type="ECO:0000256" key="11">
    <source>
        <dbReference type="ARBA" id="ARBA00030547"/>
    </source>
</evidence>
<evidence type="ECO:0000256" key="10">
    <source>
        <dbReference type="ARBA" id="ARBA00023235"/>
    </source>
</evidence>
<accession>A0A0A2UUC6</accession>
<evidence type="ECO:0000256" key="6">
    <source>
        <dbReference type="ARBA" id="ARBA00018464"/>
    </source>
</evidence>
<dbReference type="CDD" id="cd04732">
    <property type="entry name" value="HisA"/>
    <property type="match status" value="1"/>
</dbReference>
<evidence type="ECO:0000256" key="7">
    <source>
        <dbReference type="ARBA" id="ARBA00022490"/>
    </source>
</evidence>
<comment type="similarity">
    <text evidence="4 12 13">Belongs to the HisA/HisF family.</text>
</comment>
<comment type="subcellular location">
    <subcellularLocation>
        <location evidence="2 12 14">Cytoplasm</location>
    </subcellularLocation>
</comment>
<dbReference type="STRING" id="1385513.N780_17975"/>
<evidence type="ECO:0000256" key="2">
    <source>
        <dbReference type="ARBA" id="ARBA00004496"/>
    </source>
</evidence>
<evidence type="ECO:0000256" key="13">
    <source>
        <dbReference type="RuleBase" id="RU003657"/>
    </source>
</evidence>
<dbReference type="eggNOG" id="COG0106">
    <property type="taxonomic scope" value="Bacteria"/>
</dbReference>
<evidence type="ECO:0000256" key="14">
    <source>
        <dbReference type="RuleBase" id="RU003658"/>
    </source>
</evidence>
<dbReference type="GO" id="GO:0003949">
    <property type="term" value="F:1-(5-phosphoribosyl)-5-[(5-phosphoribosylamino)methylideneamino]imidazole-4-carboxamide isomerase activity"/>
    <property type="evidence" value="ECO:0007669"/>
    <property type="project" value="UniProtKB-UniRule"/>
</dbReference>
<evidence type="ECO:0000256" key="4">
    <source>
        <dbReference type="ARBA" id="ARBA00009667"/>
    </source>
</evidence>
<dbReference type="Pfam" id="PF00977">
    <property type="entry name" value="His_biosynth"/>
    <property type="match status" value="1"/>
</dbReference>
<gene>
    <name evidence="12" type="primary">hisA</name>
    <name evidence="15" type="ORF">N780_17975</name>
</gene>
<feature type="active site" description="Proton acceptor" evidence="12">
    <location>
        <position position="11"/>
    </location>
</feature>
<dbReference type="InterPro" id="IPR011060">
    <property type="entry name" value="RibuloseP-bd_barrel"/>
</dbReference>
<evidence type="ECO:0000256" key="3">
    <source>
        <dbReference type="ARBA" id="ARBA00005133"/>
    </source>
</evidence>
<evidence type="ECO:0000313" key="16">
    <source>
        <dbReference type="Proteomes" id="UP000030153"/>
    </source>
</evidence>
<comment type="pathway">
    <text evidence="3 12 14">Amino-acid biosynthesis; L-histidine biosynthesis; L-histidine from 5-phospho-alpha-D-ribose 1-diphosphate: step 4/9.</text>
</comment>
<feature type="active site" description="Proton donor" evidence="12">
    <location>
        <position position="132"/>
    </location>
</feature>
<keyword evidence="10 12" id="KW-0413">Isomerase</keyword>
<dbReference type="InterPro" id="IPR013785">
    <property type="entry name" value="Aldolase_TIM"/>
</dbReference>
<evidence type="ECO:0000256" key="12">
    <source>
        <dbReference type="HAMAP-Rule" id="MF_01014"/>
    </source>
</evidence>
<dbReference type="SUPFAM" id="SSF51366">
    <property type="entry name" value="Ribulose-phoshate binding barrel"/>
    <property type="match status" value="1"/>
</dbReference>
<dbReference type="OrthoDB" id="9807749at2"/>
<comment type="caution">
    <text evidence="15">The sequence shown here is derived from an EMBL/GenBank/DDBJ whole genome shotgun (WGS) entry which is preliminary data.</text>
</comment>
<dbReference type="PANTHER" id="PTHR43090:SF2">
    <property type="entry name" value="1-(5-PHOSPHORIBOSYL)-5-[(5-PHOSPHORIBOSYLAMINO)METHYLIDENEAMINO] IMIDAZOLE-4-CARBOXAMIDE ISOMERASE"/>
    <property type="match status" value="1"/>
</dbReference>